<organism evidence="2 3">
    <name type="scientific">Photobacterium aquae</name>
    <dbReference type="NCBI Taxonomy" id="1195763"/>
    <lineage>
        <taxon>Bacteria</taxon>
        <taxon>Pseudomonadati</taxon>
        <taxon>Pseudomonadota</taxon>
        <taxon>Gammaproteobacteria</taxon>
        <taxon>Vibrionales</taxon>
        <taxon>Vibrionaceae</taxon>
        <taxon>Photobacterium</taxon>
    </lineage>
</organism>
<feature type="transmembrane region" description="Helical" evidence="1">
    <location>
        <begin position="105"/>
        <end position="122"/>
    </location>
</feature>
<name>A0A0J1GUL3_9GAMM</name>
<evidence type="ECO:0000256" key="1">
    <source>
        <dbReference type="SAM" id="Phobius"/>
    </source>
</evidence>
<proteinExistence type="predicted"/>
<evidence type="ECO:0000313" key="2">
    <source>
        <dbReference type="EMBL" id="KLV03356.1"/>
    </source>
</evidence>
<dbReference type="EMBL" id="LDOT01000034">
    <property type="protein sequence ID" value="KLV03356.1"/>
    <property type="molecule type" value="Genomic_DNA"/>
</dbReference>
<comment type="caution">
    <text evidence="2">The sequence shown here is derived from an EMBL/GenBank/DDBJ whole genome shotgun (WGS) entry which is preliminary data.</text>
</comment>
<sequence length="149" mass="16859">MNRPTFTKHFVALLFSLTLITSASYLSHLLWPSVNTGTPTLPYHTEIYESRRQDEEHLEPLISLFSQPGISANLPCVQSVSTPNTTKPIALNNQQDILAFTGESPSLWLNVMLFAVTIPLSINHRHKRRRRCLTGNNGANLQYKFVVQQ</sequence>
<gene>
    <name evidence="2" type="ORF">ABT56_19730</name>
</gene>
<evidence type="ECO:0000313" key="3">
    <source>
        <dbReference type="Proteomes" id="UP000036097"/>
    </source>
</evidence>
<dbReference type="PATRIC" id="fig|1195763.3.peg.4224"/>
<keyword evidence="1" id="KW-0812">Transmembrane</keyword>
<keyword evidence="1" id="KW-1133">Transmembrane helix</keyword>
<dbReference type="STRING" id="1195763.ABT56_19730"/>
<keyword evidence="3" id="KW-1185">Reference proteome</keyword>
<dbReference type="AlphaFoldDB" id="A0A0J1GUL3"/>
<accession>A0A0J1GUL3</accession>
<dbReference type="Proteomes" id="UP000036097">
    <property type="component" value="Unassembled WGS sequence"/>
</dbReference>
<dbReference type="RefSeq" id="WP_047880625.1">
    <property type="nucleotide sequence ID" value="NZ_LDOT01000034.1"/>
</dbReference>
<protein>
    <submittedName>
        <fullName evidence="2">Uncharacterized protein</fullName>
    </submittedName>
</protein>
<reference evidence="2 3" key="1">
    <citation type="submission" date="2015-05" db="EMBL/GenBank/DDBJ databases">
        <title>Photobacterium galathea sp. nov.</title>
        <authorList>
            <person name="Machado H."/>
            <person name="Gram L."/>
        </authorList>
    </citation>
    <scope>NUCLEOTIDE SEQUENCE [LARGE SCALE GENOMIC DNA]</scope>
    <source>
        <strain evidence="2 3">CGMCC 1.12159</strain>
    </source>
</reference>
<keyword evidence="1" id="KW-0472">Membrane</keyword>